<gene>
    <name evidence="2" type="ORF">KX01_1036</name>
</gene>
<dbReference type="InterPro" id="IPR001763">
    <property type="entry name" value="Rhodanese-like_dom"/>
</dbReference>
<evidence type="ECO:0000313" key="2">
    <source>
        <dbReference type="EMBL" id="APC96659.1"/>
    </source>
</evidence>
<dbReference type="InterPro" id="IPR036873">
    <property type="entry name" value="Rhodanese-like_dom_sf"/>
</dbReference>
<dbReference type="STRING" id="1542390.KX01_1036"/>
<dbReference type="PANTHER" id="PTHR43031">
    <property type="entry name" value="FAD-DEPENDENT OXIDOREDUCTASE"/>
    <property type="match status" value="1"/>
</dbReference>
<dbReference type="KEGG" id="frc:KX01_1036"/>
<keyword evidence="3" id="KW-1185">Reference proteome</keyword>
<dbReference type="AlphaFoldDB" id="A0A1J0KSJ2"/>
<dbReference type="RefSeq" id="WP_071663962.1">
    <property type="nucleotide sequence ID" value="NZ_CP009654.1"/>
</dbReference>
<feature type="domain" description="Rhodanese" evidence="1">
    <location>
        <begin position="36"/>
        <end position="123"/>
    </location>
</feature>
<dbReference type="Proteomes" id="UP000182521">
    <property type="component" value="Chromosome"/>
</dbReference>
<dbReference type="PANTHER" id="PTHR43031:SF7">
    <property type="entry name" value="NITRIC OXIDE REDUCTASE FLRD-NAD(+) REDUCTASE"/>
    <property type="match status" value="1"/>
</dbReference>
<dbReference type="Gene3D" id="3.40.250.10">
    <property type="entry name" value="Rhodanese-like domain"/>
    <property type="match status" value="2"/>
</dbReference>
<dbReference type="Pfam" id="PF00581">
    <property type="entry name" value="Rhodanese"/>
    <property type="match status" value="2"/>
</dbReference>
<dbReference type="InterPro" id="IPR050229">
    <property type="entry name" value="GlpE_sulfurtransferase"/>
</dbReference>
<feature type="domain" description="Rhodanese" evidence="1">
    <location>
        <begin position="158"/>
        <end position="248"/>
    </location>
</feature>
<proteinExistence type="predicted"/>
<evidence type="ECO:0000259" key="1">
    <source>
        <dbReference type="PROSITE" id="PS50206"/>
    </source>
</evidence>
<organism evidence="2 3">
    <name type="scientific">Francisella frigiditurris</name>
    <dbReference type="NCBI Taxonomy" id="1542390"/>
    <lineage>
        <taxon>Bacteria</taxon>
        <taxon>Pseudomonadati</taxon>
        <taxon>Pseudomonadota</taxon>
        <taxon>Gammaproteobacteria</taxon>
        <taxon>Thiotrichales</taxon>
        <taxon>Francisellaceae</taxon>
        <taxon>Francisella</taxon>
    </lineage>
</organism>
<dbReference type="SUPFAM" id="SSF52821">
    <property type="entry name" value="Rhodanese/Cell cycle control phosphatase"/>
    <property type="match status" value="2"/>
</dbReference>
<dbReference type="CDD" id="cd00158">
    <property type="entry name" value="RHOD"/>
    <property type="match status" value="2"/>
</dbReference>
<reference evidence="3" key="1">
    <citation type="submission" date="2014-10" db="EMBL/GenBank/DDBJ databases">
        <authorList>
            <person name="Kuske C.R."/>
            <person name="Challacombe J.F."/>
            <person name="Daligault H.E."/>
            <person name="Davenport K.W."/>
            <person name="Johnson S.L."/>
            <person name="Siddaramappa S."/>
            <person name="Petersen J.M."/>
        </authorList>
    </citation>
    <scope>NUCLEOTIDE SEQUENCE [LARGE SCALE GENOMIC DNA]</scope>
    <source>
        <strain evidence="3">CA97-1460</strain>
    </source>
</reference>
<dbReference type="SMART" id="SM00450">
    <property type="entry name" value="RHOD"/>
    <property type="match status" value="2"/>
</dbReference>
<evidence type="ECO:0000313" key="3">
    <source>
        <dbReference type="Proteomes" id="UP000182521"/>
    </source>
</evidence>
<accession>A0A1J0KSJ2</accession>
<dbReference type="PROSITE" id="PS50206">
    <property type="entry name" value="RHODANESE_3"/>
    <property type="match status" value="2"/>
</dbReference>
<protein>
    <submittedName>
        <fullName evidence="2">Rhodanese-like domain protein</fullName>
    </submittedName>
</protein>
<dbReference type="OrthoDB" id="9791096at2"/>
<name>A0A1J0KSJ2_9GAMM</name>
<sequence>MQHSEGFLKVVNDAKSRIEECNVDDIYNMNQNGTLDGLLIDTREESEFAKGYIPNAIHISKGIIESVIENTIPNKNQKMYFYCGGGFRSALVADSLRQMGYKNVISVDGGWRGWNTKGYPIHQPQDSIPKEFIKLVNDAKSKIKESSSSELYRKIQSNQLDGVIIDTREDSEFARFHIQGATHLSKGQLEVKIENLVPNKDQTLYLYCGSGYRSALATSSLQDMGYKNVISISDGIQGWIKNNYPLVQS</sequence>
<dbReference type="EMBL" id="CP009654">
    <property type="protein sequence ID" value="APC96659.1"/>
    <property type="molecule type" value="Genomic_DNA"/>
</dbReference>